<proteinExistence type="predicted"/>
<dbReference type="AlphaFoldDB" id="A0A6J4HEA3"/>
<accession>A0A6J4HEA3</accession>
<evidence type="ECO:0008006" key="2">
    <source>
        <dbReference type="Google" id="ProtNLM"/>
    </source>
</evidence>
<dbReference type="EMBL" id="CADCTC010000035">
    <property type="protein sequence ID" value="CAA9221994.1"/>
    <property type="molecule type" value="Genomic_DNA"/>
</dbReference>
<dbReference type="InterPro" id="IPR050490">
    <property type="entry name" value="Bact_solute-bd_prot1"/>
</dbReference>
<protein>
    <recommendedName>
        <fullName evidence="2">ABC transporter, substrate-binding protein (Cluster 1, maltose/g3p/polyamine/iron)</fullName>
    </recommendedName>
</protein>
<name>A0A6J4HEA3_9CHLR</name>
<dbReference type="PANTHER" id="PTHR43649:SF12">
    <property type="entry name" value="DIACETYLCHITOBIOSE BINDING PROTEIN DASA"/>
    <property type="match status" value="1"/>
</dbReference>
<dbReference type="InterPro" id="IPR006059">
    <property type="entry name" value="SBP"/>
</dbReference>
<dbReference type="PANTHER" id="PTHR43649">
    <property type="entry name" value="ARABINOSE-BINDING PROTEIN-RELATED"/>
    <property type="match status" value="1"/>
</dbReference>
<reference evidence="1" key="1">
    <citation type="submission" date="2020-02" db="EMBL/GenBank/DDBJ databases">
        <authorList>
            <person name="Meier V. D."/>
        </authorList>
    </citation>
    <scope>NUCLEOTIDE SEQUENCE</scope>
    <source>
        <strain evidence="1">AVDCRST_MAG77</strain>
    </source>
</reference>
<sequence>MTTVGALGLAACGAGGATGSSEKPAAAKLAGTIEFWQWGLSYVEGFNKLAAEFNERNPGAKVNHSQPEGYDDKIKVTVAAGSGAPDVYLMRGNLFKQWAQDGLAIDISQYASRDKAASTDLKAMHKGFFDYYHHNGKMQGAPWDFSTISVAYSLEALEARGLKPPSELGAAWDWNAFADYAKRLTPADGSNYGVDANPTIETGFYNWAVANGAEYWSDDYKKSLVNSPAFVEAAETYMALSHRLAVSPPRAWITQQSQGLPHRANLLSNGMVMMQTAGDWFFGWYDRTPGFRWDVAPVPTAPRTKKTGSIANFRGLSMAPTTQNKELGWAWTTFLLKKEVQDRVAPLMGEVPARLDSIDAVYLDPAKSPNPKSRRVLKAAIDSTKSLPANPFIPYPDINAATNALQADAYDGKKPVREALNEMHDKLTALLAGK</sequence>
<dbReference type="SUPFAM" id="SSF53850">
    <property type="entry name" value="Periplasmic binding protein-like II"/>
    <property type="match status" value="1"/>
</dbReference>
<dbReference type="Gene3D" id="3.40.190.10">
    <property type="entry name" value="Periplasmic binding protein-like II"/>
    <property type="match status" value="1"/>
</dbReference>
<evidence type="ECO:0000313" key="1">
    <source>
        <dbReference type="EMBL" id="CAA9221994.1"/>
    </source>
</evidence>
<gene>
    <name evidence="1" type="ORF">AVDCRST_MAG77-727</name>
</gene>
<dbReference type="Pfam" id="PF01547">
    <property type="entry name" value="SBP_bac_1"/>
    <property type="match status" value="1"/>
</dbReference>
<organism evidence="1">
    <name type="scientific">uncultured Chloroflexota bacterium</name>
    <dbReference type="NCBI Taxonomy" id="166587"/>
    <lineage>
        <taxon>Bacteria</taxon>
        <taxon>Bacillati</taxon>
        <taxon>Chloroflexota</taxon>
        <taxon>environmental samples</taxon>
    </lineage>
</organism>